<dbReference type="InterPro" id="IPR024706">
    <property type="entry name" value="Peroxiredoxin_AhpC-typ"/>
</dbReference>
<dbReference type="Pfam" id="PF00578">
    <property type="entry name" value="AhpC-TSA"/>
    <property type="match status" value="1"/>
</dbReference>
<dbReference type="Gene3D" id="3.40.30.10">
    <property type="entry name" value="Glutaredoxin"/>
    <property type="match status" value="1"/>
</dbReference>
<evidence type="ECO:0000313" key="16">
    <source>
        <dbReference type="Proteomes" id="UP000249499"/>
    </source>
</evidence>
<reference evidence="16" key="2">
    <citation type="journal article" date="2023" name="MicrobiologyOpen">
        <title>Genomics of the tumorigenes clade of the family Rhizobiaceae and description of Rhizobium rhododendri sp. nov.</title>
        <authorList>
            <person name="Kuzmanovic N."/>
            <person name="diCenzo G.C."/>
            <person name="Bunk B."/>
            <person name="Sproeer C."/>
            <person name="Fruehling A."/>
            <person name="Neumann-Schaal M."/>
            <person name="Overmann J."/>
            <person name="Smalla K."/>
        </authorList>
    </citation>
    <scope>NUCLEOTIDE SEQUENCE [LARGE SCALE GENOMIC DNA]</scope>
    <source>
        <strain evidence="16">1078</strain>
    </source>
</reference>
<dbReference type="FunFam" id="3.40.30.10:FF:000007">
    <property type="entry name" value="Thioredoxin-dependent thiol peroxidase"/>
    <property type="match status" value="1"/>
</dbReference>
<dbReference type="Proteomes" id="UP000249499">
    <property type="component" value="Chromosome"/>
</dbReference>
<protein>
    <recommendedName>
        <fullName evidence="3">thioredoxin-dependent peroxiredoxin</fullName>
        <ecNumber evidence="3">1.11.1.24</ecNumber>
    </recommendedName>
    <alternativeName>
        <fullName evidence="9">Thioredoxin peroxidase</fullName>
    </alternativeName>
    <alternativeName>
        <fullName evidence="11">Thioredoxin-dependent peroxiredoxin Bcp</fullName>
    </alternativeName>
</protein>
<proteinExistence type="inferred from homology"/>
<dbReference type="EMBL" id="CP117255">
    <property type="protein sequence ID" value="WFR96930.1"/>
    <property type="molecule type" value="Genomic_DNA"/>
</dbReference>
<keyword evidence="8" id="KW-0676">Redox-active center</keyword>
<evidence type="ECO:0000256" key="7">
    <source>
        <dbReference type="ARBA" id="ARBA00023157"/>
    </source>
</evidence>
<comment type="catalytic activity">
    <reaction evidence="12">
        <text>a hydroperoxide + [thioredoxin]-dithiol = an alcohol + [thioredoxin]-disulfide + H2O</text>
        <dbReference type="Rhea" id="RHEA:62620"/>
        <dbReference type="Rhea" id="RHEA-COMP:10698"/>
        <dbReference type="Rhea" id="RHEA-COMP:10700"/>
        <dbReference type="ChEBI" id="CHEBI:15377"/>
        <dbReference type="ChEBI" id="CHEBI:29950"/>
        <dbReference type="ChEBI" id="CHEBI:30879"/>
        <dbReference type="ChEBI" id="CHEBI:35924"/>
        <dbReference type="ChEBI" id="CHEBI:50058"/>
        <dbReference type="EC" id="1.11.1.24"/>
    </reaction>
</comment>
<keyword evidence="16" id="KW-1185">Reference proteome</keyword>
<evidence type="ECO:0000256" key="9">
    <source>
        <dbReference type="ARBA" id="ARBA00032824"/>
    </source>
</evidence>
<dbReference type="PANTHER" id="PTHR42801:SF4">
    <property type="entry name" value="AHPC_TSA FAMILY PROTEIN"/>
    <property type="match status" value="1"/>
</dbReference>
<organism evidence="15 16">
    <name type="scientific">Rhizobium tumorigenes</name>
    <dbReference type="NCBI Taxonomy" id="2041385"/>
    <lineage>
        <taxon>Bacteria</taxon>
        <taxon>Pseudomonadati</taxon>
        <taxon>Pseudomonadota</taxon>
        <taxon>Alphaproteobacteria</taxon>
        <taxon>Hyphomicrobiales</taxon>
        <taxon>Rhizobiaceae</taxon>
        <taxon>Rhizobium/Agrobacterium group</taxon>
        <taxon>Rhizobium</taxon>
    </lineage>
</organism>
<dbReference type="InterPro" id="IPR036249">
    <property type="entry name" value="Thioredoxin-like_sf"/>
</dbReference>
<evidence type="ECO:0000259" key="14">
    <source>
        <dbReference type="PROSITE" id="PS51352"/>
    </source>
</evidence>
<dbReference type="GO" id="GO:0005737">
    <property type="term" value="C:cytoplasm"/>
    <property type="evidence" value="ECO:0007669"/>
    <property type="project" value="TreeGrafter"/>
</dbReference>
<feature type="domain" description="Thioredoxin" evidence="14">
    <location>
        <begin position="4"/>
        <end position="155"/>
    </location>
</feature>
<dbReference type="PANTHER" id="PTHR42801">
    <property type="entry name" value="THIOREDOXIN-DEPENDENT PEROXIDE REDUCTASE"/>
    <property type="match status" value="1"/>
</dbReference>
<evidence type="ECO:0000313" key="15">
    <source>
        <dbReference type="EMBL" id="WFR96930.1"/>
    </source>
</evidence>
<evidence type="ECO:0000256" key="11">
    <source>
        <dbReference type="ARBA" id="ARBA00042639"/>
    </source>
</evidence>
<dbReference type="PROSITE" id="PS51352">
    <property type="entry name" value="THIOREDOXIN_2"/>
    <property type="match status" value="1"/>
</dbReference>
<comment type="similarity">
    <text evidence="10">Belongs to the peroxiredoxin family. BCP/PrxQ subfamily.</text>
</comment>
<dbReference type="GO" id="GO:0008379">
    <property type="term" value="F:thioredoxin peroxidase activity"/>
    <property type="evidence" value="ECO:0007669"/>
    <property type="project" value="TreeGrafter"/>
</dbReference>
<gene>
    <name evidence="15" type="ORF">PR017_07400</name>
</gene>
<dbReference type="CDD" id="cd03017">
    <property type="entry name" value="PRX_BCP"/>
    <property type="match status" value="1"/>
</dbReference>
<evidence type="ECO:0000256" key="5">
    <source>
        <dbReference type="ARBA" id="ARBA00022862"/>
    </source>
</evidence>
<name>A0AAF1KLP1_9HYPH</name>
<sequence length="155" mass="16654">MTEISVGANAPAFDLPRDGGGNVSLAAFQGKLVVLFFYPKDDTSGCTTESVAFTGLASEFEKAGAVVIGMSPDSVKSHDKFVKKHSLGVILAADEEKSTLEAYGVWKEKSMYGKKYMGVERTTVLIGADGRIVRIWEKVKVPGHAEEVLEAVRAL</sequence>
<evidence type="ECO:0000256" key="3">
    <source>
        <dbReference type="ARBA" id="ARBA00013017"/>
    </source>
</evidence>
<dbReference type="RefSeq" id="WP_111221898.1">
    <property type="nucleotide sequence ID" value="NZ_CP117255.1"/>
</dbReference>
<keyword evidence="6" id="KW-0560">Oxidoreductase</keyword>
<keyword evidence="5" id="KW-0049">Antioxidant</keyword>
<reference evidence="15 16" key="1">
    <citation type="journal article" date="2018" name="Sci. Rep.">
        <title>Rhizobium tumorigenes sp. nov., a novel plant tumorigenic bacterium isolated from cane gall tumors on thornless blackberry.</title>
        <authorList>
            <person name="Kuzmanovi N."/>
            <person name="Smalla K."/>
            <person name="Gronow S."/>
            <person name="PuBawska J."/>
        </authorList>
    </citation>
    <scope>NUCLEOTIDE SEQUENCE [LARGE SCALE GENOMIC DNA]</scope>
    <source>
        <strain evidence="15 16">1078</strain>
    </source>
</reference>
<dbReference type="GO" id="GO:0045454">
    <property type="term" value="P:cell redox homeostasis"/>
    <property type="evidence" value="ECO:0007669"/>
    <property type="project" value="TreeGrafter"/>
</dbReference>
<dbReference type="KEGG" id="rtu:PR017_07400"/>
<evidence type="ECO:0000256" key="2">
    <source>
        <dbReference type="ARBA" id="ARBA00011245"/>
    </source>
</evidence>
<evidence type="ECO:0000256" key="1">
    <source>
        <dbReference type="ARBA" id="ARBA00003330"/>
    </source>
</evidence>
<dbReference type="PIRSF" id="PIRSF000239">
    <property type="entry name" value="AHPC"/>
    <property type="match status" value="1"/>
</dbReference>
<keyword evidence="4" id="KW-0575">Peroxidase</keyword>
<feature type="active site" description="Cysteine sulfenic acid (-SOH) intermediate; for peroxidase activity" evidence="13">
    <location>
        <position position="46"/>
    </location>
</feature>
<comment type="subunit">
    <text evidence="2">Monomer.</text>
</comment>
<evidence type="ECO:0000256" key="6">
    <source>
        <dbReference type="ARBA" id="ARBA00023002"/>
    </source>
</evidence>
<evidence type="ECO:0000256" key="4">
    <source>
        <dbReference type="ARBA" id="ARBA00022559"/>
    </source>
</evidence>
<dbReference type="SUPFAM" id="SSF52833">
    <property type="entry name" value="Thioredoxin-like"/>
    <property type="match status" value="1"/>
</dbReference>
<accession>A0AAF1KLP1</accession>
<keyword evidence="7" id="KW-1015">Disulfide bond</keyword>
<dbReference type="GO" id="GO:0034599">
    <property type="term" value="P:cellular response to oxidative stress"/>
    <property type="evidence" value="ECO:0007669"/>
    <property type="project" value="TreeGrafter"/>
</dbReference>
<dbReference type="InterPro" id="IPR050924">
    <property type="entry name" value="Peroxiredoxin_BCP/PrxQ"/>
</dbReference>
<evidence type="ECO:0000256" key="12">
    <source>
        <dbReference type="ARBA" id="ARBA00049091"/>
    </source>
</evidence>
<evidence type="ECO:0000256" key="10">
    <source>
        <dbReference type="ARBA" id="ARBA00038489"/>
    </source>
</evidence>
<comment type="function">
    <text evidence="1">Thiol-specific peroxidase that catalyzes the reduction of hydrogen peroxide and organic hydroperoxides to water and alcohols, respectively. Plays a role in cell protection against oxidative stress by detoxifying peroxides and as sensor of hydrogen peroxide-mediated signaling events.</text>
</comment>
<evidence type="ECO:0000256" key="13">
    <source>
        <dbReference type="PIRSR" id="PIRSR000239-1"/>
    </source>
</evidence>
<dbReference type="EC" id="1.11.1.24" evidence="3"/>
<dbReference type="AlphaFoldDB" id="A0AAF1KLP1"/>
<dbReference type="InterPro" id="IPR013766">
    <property type="entry name" value="Thioredoxin_domain"/>
</dbReference>
<dbReference type="InterPro" id="IPR000866">
    <property type="entry name" value="AhpC/TSA"/>
</dbReference>
<evidence type="ECO:0000256" key="8">
    <source>
        <dbReference type="ARBA" id="ARBA00023284"/>
    </source>
</evidence>